<proteinExistence type="predicted"/>
<name>A0ABN8SJD9_9CNID</name>
<protein>
    <submittedName>
        <fullName evidence="2">Uncharacterized protein</fullName>
    </submittedName>
</protein>
<reference evidence="2 3" key="1">
    <citation type="submission" date="2022-05" db="EMBL/GenBank/DDBJ databases">
        <authorList>
            <consortium name="Genoscope - CEA"/>
            <person name="William W."/>
        </authorList>
    </citation>
    <scope>NUCLEOTIDE SEQUENCE [LARGE SCALE GENOMIC DNA]</scope>
</reference>
<sequence>MRACLSQPAPPFGKVGSSSRPDNNCGARVGELQTGNPHQLVCNHMFHVTVALSTAEGRVRTNLTNSGYSVYPSCHGGREWFRFPGTGLQSLADRVRAVLNDAGFLATRSDWVESSINPSLSPNQSPQFVYNSKWRQVPCKGDELQHITYNCK</sequence>
<evidence type="ECO:0000313" key="3">
    <source>
        <dbReference type="Proteomes" id="UP001159427"/>
    </source>
</evidence>
<dbReference type="EMBL" id="CALNXI010002672">
    <property type="protein sequence ID" value="CAH3189873.1"/>
    <property type="molecule type" value="Genomic_DNA"/>
</dbReference>
<feature type="region of interest" description="Disordered" evidence="1">
    <location>
        <begin position="1"/>
        <end position="29"/>
    </location>
</feature>
<evidence type="ECO:0000256" key="1">
    <source>
        <dbReference type="SAM" id="MobiDB-lite"/>
    </source>
</evidence>
<keyword evidence="3" id="KW-1185">Reference proteome</keyword>
<accession>A0ABN8SJD9</accession>
<gene>
    <name evidence="2" type="ORF">PEVE_00019837</name>
</gene>
<dbReference type="Proteomes" id="UP001159427">
    <property type="component" value="Unassembled WGS sequence"/>
</dbReference>
<comment type="caution">
    <text evidence="2">The sequence shown here is derived from an EMBL/GenBank/DDBJ whole genome shotgun (WGS) entry which is preliminary data.</text>
</comment>
<organism evidence="2 3">
    <name type="scientific">Porites evermanni</name>
    <dbReference type="NCBI Taxonomy" id="104178"/>
    <lineage>
        <taxon>Eukaryota</taxon>
        <taxon>Metazoa</taxon>
        <taxon>Cnidaria</taxon>
        <taxon>Anthozoa</taxon>
        <taxon>Hexacorallia</taxon>
        <taxon>Scleractinia</taxon>
        <taxon>Fungiina</taxon>
        <taxon>Poritidae</taxon>
        <taxon>Porites</taxon>
    </lineage>
</organism>
<evidence type="ECO:0000313" key="2">
    <source>
        <dbReference type="EMBL" id="CAH3189873.1"/>
    </source>
</evidence>